<dbReference type="STRING" id="1578165.BKG68_07080"/>
<gene>
    <name evidence="9" type="ORF">BST43_00575</name>
</gene>
<evidence type="ECO:0000256" key="5">
    <source>
        <dbReference type="ARBA" id="ARBA00022989"/>
    </source>
</evidence>
<dbReference type="EMBL" id="MVII01000001">
    <property type="protein sequence ID" value="ORB60778.1"/>
    <property type="molecule type" value="Genomic_DNA"/>
</dbReference>
<keyword evidence="5 7" id="KW-1133">Transmembrane helix</keyword>
<dbReference type="RefSeq" id="WP_083013206.1">
    <property type="nucleotide sequence ID" value="NZ_MVII01000001.1"/>
</dbReference>
<reference evidence="9 10" key="1">
    <citation type="submission" date="2016-12" db="EMBL/GenBank/DDBJ databases">
        <title>The new phylogeny of genus Mycobacterium.</title>
        <authorList>
            <person name="Tortoli E."/>
            <person name="Trovato A."/>
            <person name="Cirillo D.M."/>
        </authorList>
    </citation>
    <scope>NUCLEOTIDE SEQUENCE [LARGE SCALE GENOMIC DNA]</scope>
    <source>
        <strain evidence="9 10">CCUG 66554</strain>
    </source>
</reference>
<feature type="domain" description="VTT" evidence="8">
    <location>
        <begin position="74"/>
        <end position="190"/>
    </location>
</feature>
<comment type="caution">
    <text evidence="9">The sequence shown here is derived from an EMBL/GenBank/DDBJ whole genome shotgun (WGS) entry which is preliminary data.</text>
</comment>
<evidence type="ECO:0000256" key="7">
    <source>
        <dbReference type="RuleBase" id="RU366058"/>
    </source>
</evidence>
<feature type="transmembrane region" description="Helical" evidence="7">
    <location>
        <begin position="138"/>
        <end position="160"/>
    </location>
</feature>
<sequence length="243" mass="26188">MGFRQIWGTGVAALRRLPRRQLLWTGVAVLIVLAAARFVPVPTAIQMRDWARELGTWFPLAFLAAHTIVTVLPFPRTAFTLAAGLLFGSQLGVLLAVVASTASAVLALWTVRALGWKLAALHHRPAVKKVDDQLRLRGWIAVMSMRLIPAVPFSVLNYAAGASAVRVMPYTLATFVGLLPGTLAVVVLGDALTGHISPTLFAVSLVTSVVGVLGILYEIRRYKRIHTEIADAEPSDEPERVGG</sequence>
<accession>A0A1X0JD60</accession>
<dbReference type="InterPro" id="IPR015414">
    <property type="entry name" value="TMEM64"/>
</dbReference>
<dbReference type="PANTHER" id="PTHR12677">
    <property type="entry name" value="GOLGI APPARATUS MEMBRANE PROTEIN TVP38-RELATED"/>
    <property type="match status" value="1"/>
</dbReference>
<evidence type="ECO:0000313" key="9">
    <source>
        <dbReference type="EMBL" id="ORB60778.1"/>
    </source>
</evidence>
<name>A0A1X0JD60_9MYCO</name>
<evidence type="ECO:0000256" key="2">
    <source>
        <dbReference type="ARBA" id="ARBA00008640"/>
    </source>
</evidence>
<dbReference type="GO" id="GO:0005886">
    <property type="term" value="C:plasma membrane"/>
    <property type="evidence" value="ECO:0007669"/>
    <property type="project" value="UniProtKB-SubCell"/>
</dbReference>
<dbReference type="Pfam" id="PF09335">
    <property type="entry name" value="VTT_dom"/>
    <property type="match status" value="1"/>
</dbReference>
<keyword evidence="4 7" id="KW-0812">Transmembrane</keyword>
<evidence type="ECO:0000256" key="6">
    <source>
        <dbReference type="ARBA" id="ARBA00023136"/>
    </source>
</evidence>
<comment type="subcellular location">
    <subcellularLocation>
        <location evidence="1 7">Cell membrane</location>
        <topology evidence="1 7">Multi-pass membrane protein</topology>
    </subcellularLocation>
</comment>
<feature type="transmembrane region" description="Helical" evidence="7">
    <location>
        <begin position="54"/>
        <end position="74"/>
    </location>
</feature>
<dbReference type="AlphaFoldDB" id="A0A1X0JD60"/>
<proteinExistence type="inferred from homology"/>
<dbReference type="PANTHER" id="PTHR12677:SF59">
    <property type="entry name" value="GOLGI APPARATUS MEMBRANE PROTEIN TVP38-RELATED"/>
    <property type="match status" value="1"/>
</dbReference>
<evidence type="ECO:0000256" key="4">
    <source>
        <dbReference type="ARBA" id="ARBA00022692"/>
    </source>
</evidence>
<evidence type="ECO:0000256" key="3">
    <source>
        <dbReference type="ARBA" id="ARBA00022475"/>
    </source>
</evidence>
<organism evidence="9 10">
    <name type="scientific">Mycobacteroides saopaulense</name>
    <dbReference type="NCBI Taxonomy" id="1578165"/>
    <lineage>
        <taxon>Bacteria</taxon>
        <taxon>Bacillati</taxon>
        <taxon>Actinomycetota</taxon>
        <taxon>Actinomycetes</taxon>
        <taxon>Mycobacteriales</taxon>
        <taxon>Mycobacteriaceae</taxon>
        <taxon>Mycobacteroides</taxon>
    </lineage>
</organism>
<dbReference type="InterPro" id="IPR032816">
    <property type="entry name" value="VTT_dom"/>
</dbReference>
<dbReference type="OrthoDB" id="5242213at2"/>
<feature type="transmembrane region" description="Helical" evidence="7">
    <location>
        <begin position="195"/>
        <end position="217"/>
    </location>
</feature>
<feature type="transmembrane region" description="Helical" evidence="7">
    <location>
        <begin position="81"/>
        <end position="109"/>
    </location>
</feature>
<comment type="similarity">
    <text evidence="2 7">Belongs to the TVP38/TMEM64 family.</text>
</comment>
<keyword evidence="3 7" id="KW-1003">Cell membrane</keyword>
<keyword evidence="6 7" id="KW-0472">Membrane</keyword>
<feature type="transmembrane region" description="Helical" evidence="7">
    <location>
        <begin position="21"/>
        <end position="39"/>
    </location>
</feature>
<dbReference type="Proteomes" id="UP000192434">
    <property type="component" value="Unassembled WGS sequence"/>
</dbReference>
<evidence type="ECO:0000313" key="10">
    <source>
        <dbReference type="Proteomes" id="UP000192434"/>
    </source>
</evidence>
<protein>
    <recommendedName>
        <fullName evidence="7">TVP38/TMEM64 family membrane protein</fullName>
    </recommendedName>
</protein>
<feature type="transmembrane region" description="Helical" evidence="7">
    <location>
        <begin position="167"/>
        <end position="189"/>
    </location>
</feature>
<evidence type="ECO:0000259" key="8">
    <source>
        <dbReference type="Pfam" id="PF09335"/>
    </source>
</evidence>
<evidence type="ECO:0000256" key="1">
    <source>
        <dbReference type="ARBA" id="ARBA00004651"/>
    </source>
</evidence>